<evidence type="ECO:0000313" key="6">
    <source>
        <dbReference type="Proteomes" id="UP000298058"/>
    </source>
</evidence>
<keyword evidence="6" id="KW-1185">Reference proteome</keyword>
<dbReference type="SUPFAM" id="SSF54001">
    <property type="entry name" value="Cysteine proteinases"/>
    <property type="match status" value="1"/>
</dbReference>
<proteinExistence type="inferred from homology"/>
<dbReference type="GO" id="GO:0008234">
    <property type="term" value="F:cysteine-type peptidase activity"/>
    <property type="evidence" value="ECO:0007669"/>
    <property type="project" value="InterPro"/>
</dbReference>
<dbReference type="PROSITE" id="PS00639">
    <property type="entry name" value="THIOL_PROTEASE_HIS"/>
    <property type="match status" value="1"/>
</dbReference>
<dbReference type="Proteomes" id="UP000298058">
    <property type="component" value="Unassembled WGS sequence"/>
</dbReference>
<dbReference type="Pfam" id="PF00112">
    <property type="entry name" value="Peptidase_C1"/>
    <property type="match status" value="1"/>
</dbReference>
<dbReference type="PANTHER" id="PTHR12411">
    <property type="entry name" value="CYSTEINE PROTEASE FAMILY C1-RELATED"/>
    <property type="match status" value="1"/>
</dbReference>
<comment type="caution">
    <text evidence="5">The sequence shown here is derived from an EMBL/GenBank/DDBJ whole genome shotgun (WGS) entry which is preliminary data.</text>
</comment>
<dbReference type="GO" id="GO:0006508">
    <property type="term" value="P:proteolysis"/>
    <property type="evidence" value="ECO:0007669"/>
    <property type="project" value="InterPro"/>
</dbReference>
<keyword evidence="3" id="KW-0812">Transmembrane</keyword>
<feature type="region of interest" description="Disordered" evidence="2">
    <location>
        <begin position="1"/>
        <end position="24"/>
    </location>
</feature>
<dbReference type="RefSeq" id="WP_135761454.1">
    <property type="nucleotide sequence ID" value="NZ_RQHW01000047.1"/>
</dbReference>
<reference evidence="5" key="1">
    <citation type="journal article" date="2019" name="PLoS Negl. Trop. Dis.">
        <title>Revisiting the worldwide diversity of Leptospira species in the environment.</title>
        <authorList>
            <person name="Vincent A.T."/>
            <person name="Schiettekatte O."/>
            <person name="Bourhy P."/>
            <person name="Veyrier F.J."/>
            <person name="Picardeau M."/>
        </authorList>
    </citation>
    <scope>NUCLEOTIDE SEQUENCE [LARGE SCALE GENOMIC DNA]</scope>
    <source>
        <strain evidence="5">201300427</strain>
    </source>
</reference>
<evidence type="ECO:0000256" key="2">
    <source>
        <dbReference type="SAM" id="MobiDB-lite"/>
    </source>
</evidence>
<feature type="transmembrane region" description="Helical" evidence="3">
    <location>
        <begin position="26"/>
        <end position="42"/>
    </location>
</feature>
<evidence type="ECO:0000259" key="4">
    <source>
        <dbReference type="SMART" id="SM00645"/>
    </source>
</evidence>
<dbReference type="InterPro" id="IPR000668">
    <property type="entry name" value="Peptidase_C1A_C"/>
</dbReference>
<dbReference type="SMART" id="SM00645">
    <property type="entry name" value="Pept_C1"/>
    <property type="match status" value="1"/>
</dbReference>
<evidence type="ECO:0000313" key="5">
    <source>
        <dbReference type="EMBL" id="TGN18772.1"/>
    </source>
</evidence>
<feature type="compositionally biased region" description="Acidic residues" evidence="2">
    <location>
        <begin position="72"/>
        <end position="87"/>
    </location>
</feature>
<sequence>MPIRMTDDDDDGQEEEKKKGDDSSGSGGWIFAILALVGGLIFRYPKVMIPILLLGGLSFICLADFDDNTNDSDDVEVEESYNDEDEGVERKSSSSGRLGAKFDDKKYRATPVYEQLASSYNELPAKSSMLKYAPKRKNQGDQGSCTGWAISYAARTILQAKMTGENPDKIAFSPAYLFNQNTDSECDGAYPIDLLTTLKKEGSLPFSDFPYNEESCRKKPSSSERSRAGEFRIEGFQRLTEDGEKYDTDLESVKQYLANGSPVVISMEVGGSFMGLEEAVWHPSKQDYSEIKKYKKGKEVGDWGGHAMTAIGYDDDKDGGAIQIMNSWGEEFGSKGVFWLRYEDFNTFVREAYSVYPPVQSSRKDVRKLKFGLIENKSEEYIQLSKEDNFTYRTTDPIKKGTRFKVSVENDSPTYVYIFGKETDGSSYVLFPYNDNHSPYCGTSGVRVFPRKQSLEADNVGKRDSIAVVFSSENLDYKKLNSQINSSSGKTYGDKIKKALSSRLSTSAKLGSGGDFIELTSKEKDASKVDALIIEFDKE</sequence>
<keyword evidence="3" id="KW-1133">Transmembrane helix</keyword>
<dbReference type="OrthoDB" id="3648721at2"/>
<organism evidence="5 6">
    <name type="scientific">Leptospira idonii</name>
    <dbReference type="NCBI Taxonomy" id="1193500"/>
    <lineage>
        <taxon>Bacteria</taxon>
        <taxon>Pseudomonadati</taxon>
        <taxon>Spirochaetota</taxon>
        <taxon>Spirochaetia</taxon>
        <taxon>Leptospirales</taxon>
        <taxon>Leptospiraceae</taxon>
        <taxon>Leptospira</taxon>
    </lineage>
</organism>
<dbReference type="CDD" id="cd02619">
    <property type="entry name" value="Peptidase_C1"/>
    <property type="match status" value="1"/>
</dbReference>
<evidence type="ECO:0000256" key="1">
    <source>
        <dbReference type="ARBA" id="ARBA00008455"/>
    </source>
</evidence>
<dbReference type="InterPro" id="IPR025493">
    <property type="entry name" value="DUF4384"/>
</dbReference>
<dbReference type="InterPro" id="IPR013128">
    <property type="entry name" value="Peptidase_C1A"/>
</dbReference>
<keyword evidence="3" id="KW-0472">Membrane</keyword>
<gene>
    <name evidence="5" type="ORF">EHS15_15505</name>
</gene>
<dbReference type="Gene3D" id="3.90.70.10">
    <property type="entry name" value="Cysteine proteinases"/>
    <property type="match status" value="1"/>
</dbReference>
<comment type="similarity">
    <text evidence="1">Belongs to the peptidase C1 family.</text>
</comment>
<name>A0A4R9LYH9_9LEPT</name>
<feature type="domain" description="Peptidase C1A papain C-terminal" evidence="4">
    <location>
        <begin position="123"/>
        <end position="358"/>
    </location>
</feature>
<dbReference type="InterPro" id="IPR025660">
    <property type="entry name" value="Pept_his_AS"/>
</dbReference>
<dbReference type="EMBL" id="RQHW01000047">
    <property type="protein sequence ID" value="TGN18772.1"/>
    <property type="molecule type" value="Genomic_DNA"/>
</dbReference>
<feature type="region of interest" description="Disordered" evidence="2">
    <location>
        <begin position="72"/>
        <end position="97"/>
    </location>
</feature>
<dbReference type="Pfam" id="PF14326">
    <property type="entry name" value="DUF4384"/>
    <property type="match status" value="1"/>
</dbReference>
<accession>A0A4R9LYH9</accession>
<protein>
    <submittedName>
        <fullName evidence="5">DUF4384 domain-containing protein</fullName>
    </submittedName>
</protein>
<evidence type="ECO:0000256" key="3">
    <source>
        <dbReference type="SAM" id="Phobius"/>
    </source>
</evidence>
<dbReference type="AlphaFoldDB" id="A0A4R9LYH9"/>
<dbReference type="InterPro" id="IPR038765">
    <property type="entry name" value="Papain-like_cys_pep_sf"/>
</dbReference>